<dbReference type="Proteomes" id="UP000696294">
    <property type="component" value="Unassembled WGS sequence"/>
</dbReference>
<keyword evidence="2" id="KW-1185">Reference proteome</keyword>
<comment type="caution">
    <text evidence="1">The sequence shown here is derived from an EMBL/GenBank/DDBJ whole genome shotgun (WGS) entry which is preliminary data.</text>
</comment>
<evidence type="ECO:0008006" key="3">
    <source>
        <dbReference type="Google" id="ProtNLM"/>
    </source>
</evidence>
<gene>
    <name evidence="1" type="ORF">HCN51_44645</name>
</gene>
<name>A0ABX1BFC1_9ACTN</name>
<sequence>MALRPGAGAAHHETAVAPGLLAGEHGPLQILADAAYDAVGLRAALTTAGHRLLIKPSALKPVMIGGFTLDDFAIDTAAGTVTCHVGHAVPLAAPGGRLSMATSAGIAGIGSVGLRWDGGDRGEFR</sequence>
<organism evidence="1 2">
    <name type="scientific">Nonomuraea composti</name>
    <dbReference type="NCBI Taxonomy" id="2720023"/>
    <lineage>
        <taxon>Bacteria</taxon>
        <taxon>Bacillati</taxon>
        <taxon>Actinomycetota</taxon>
        <taxon>Actinomycetes</taxon>
        <taxon>Streptosporangiales</taxon>
        <taxon>Streptosporangiaceae</taxon>
        <taxon>Nonomuraea</taxon>
    </lineage>
</organism>
<protein>
    <recommendedName>
        <fullName evidence="3">Transposase IS4-like domain-containing protein</fullName>
    </recommendedName>
</protein>
<evidence type="ECO:0000313" key="2">
    <source>
        <dbReference type="Proteomes" id="UP000696294"/>
    </source>
</evidence>
<dbReference type="EMBL" id="JAATEP010000049">
    <property type="protein sequence ID" value="NJP96445.1"/>
    <property type="molecule type" value="Genomic_DNA"/>
</dbReference>
<accession>A0ABX1BFC1</accession>
<reference evidence="1 2" key="1">
    <citation type="submission" date="2020-03" db="EMBL/GenBank/DDBJ databases">
        <title>WGS of actinomycetes isolated from Thailand.</title>
        <authorList>
            <person name="Thawai C."/>
        </authorList>
    </citation>
    <scope>NUCLEOTIDE SEQUENCE [LARGE SCALE GENOMIC DNA]</scope>
    <source>
        <strain evidence="1 2">FMUSA5-5</strain>
    </source>
</reference>
<proteinExistence type="predicted"/>
<dbReference type="RefSeq" id="WP_168018040.1">
    <property type="nucleotide sequence ID" value="NZ_JAATEP010000049.1"/>
</dbReference>
<evidence type="ECO:0000313" key="1">
    <source>
        <dbReference type="EMBL" id="NJP96445.1"/>
    </source>
</evidence>